<dbReference type="Proteomes" id="UP000253779">
    <property type="component" value="Chromosome"/>
</dbReference>
<protein>
    <submittedName>
        <fullName evidence="2">NACHT domain-containing protein</fullName>
    </submittedName>
</protein>
<name>A0AAD0Q4R7_9ACTN</name>
<feature type="domain" description="NACHT" evidence="1">
    <location>
        <begin position="50"/>
        <end position="200"/>
    </location>
</feature>
<sequence>MTGRGPTRPGPVTGRLARERLVRAHHAPADRTVAVFGARQGSGVLFTDRPRVLLRGEAGAGKTTLLWWLAAHASALTLADDLAALNGLVPFVVPLRTLRARGVTFPRPAELSSAAGLVIDTAPEGWAGRVLESGRALLLVDGLDEVPPEEREQAHTWLAQLLSRYPGSRCVTTVRPLAVGPDWLRSEGFEELRPLPMRTP</sequence>
<dbReference type="PROSITE" id="PS50837">
    <property type="entry name" value="NACHT"/>
    <property type="match status" value="1"/>
</dbReference>
<proteinExistence type="predicted"/>
<gene>
    <name evidence="2" type="ORF">DTW94_14095</name>
</gene>
<dbReference type="EMBL" id="CP030930">
    <property type="protein sequence ID" value="AXI72281.1"/>
    <property type="molecule type" value="Genomic_DNA"/>
</dbReference>
<evidence type="ECO:0000313" key="2">
    <source>
        <dbReference type="EMBL" id="AXI72281.1"/>
    </source>
</evidence>
<reference evidence="2 3" key="1">
    <citation type="submission" date="2018-07" db="EMBL/GenBank/DDBJ databases">
        <title>Complete genome sequence of soil actinomycete Streptomyces cavourensis tj430.</title>
        <authorList>
            <person name="Wang P."/>
            <person name="Huang Y."/>
        </authorList>
    </citation>
    <scope>NUCLEOTIDE SEQUENCE [LARGE SCALE GENOMIC DNA]</scope>
    <source>
        <strain evidence="2 3">TJ430</strain>
    </source>
</reference>
<accession>A0AAD0Q4R7</accession>
<evidence type="ECO:0000259" key="1">
    <source>
        <dbReference type="PROSITE" id="PS50837"/>
    </source>
</evidence>
<dbReference type="Pfam" id="PF05729">
    <property type="entry name" value="NACHT"/>
    <property type="match status" value="1"/>
</dbReference>
<dbReference type="SUPFAM" id="SSF52540">
    <property type="entry name" value="P-loop containing nucleoside triphosphate hydrolases"/>
    <property type="match status" value="1"/>
</dbReference>
<dbReference type="Gene3D" id="3.40.50.300">
    <property type="entry name" value="P-loop containing nucleotide triphosphate hydrolases"/>
    <property type="match status" value="1"/>
</dbReference>
<dbReference type="AlphaFoldDB" id="A0AAD0Q4R7"/>
<evidence type="ECO:0000313" key="3">
    <source>
        <dbReference type="Proteomes" id="UP000253779"/>
    </source>
</evidence>
<organism evidence="2 3">
    <name type="scientific">Streptomyces cavourensis</name>
    <dbReference type="NCBI Taxonomy" id="67258"/>
    <lineage>
        <taxon>Bacteria</taxon>
        <taxon>Bacillati</taxon>
        <taxon>Actinomycetota</taxon>
        <taxon>Actinomycetes</taxon>
        <taxon>Kitasatosporales</taxon>
        <taxon>Streptomycetaceae</taxon>
        <taxon>Streptomyces</taxon>
    </lineage>
</organism>
<dbReference type="InterPro" id="IPR007111">
    <property type="entry name" value="NACHT_NTPase"/>
</dbReference>
<dbReference type="InterPro" id="IPR027417">
    <property type="entry name" value="P-loop_NTPase"/>
</dbReference>